<dbReference type="InterPro" id="IPR036610">
    <property type="entry name" value="PEBP-like_sf"/>
</dbReference>
<evidence type="ECO:0000313" key="2">
    <source>
        <dbReference type="EMBL" id="SON53723.1"/>
    </source>
</evidence>
<dbReference type="CDD" id="cd00865">
    <property type="entry name" value="PEBP_bact_arch"/>
    <property type="match status" value="1"/>
</dbReference>
<evidence type="ECO:0000313" key="3">
    <source>
        <dbReference type="Proteomes" id="UP000223606"/>
    </source>
</evidence>
<dbReference type="AlphaFoldDB" id="A0A2C9D0H4"/>
<reference evidence="3" key="1">
    <citation type="submission" date="2017-09" db="EMBL/GenBank/DDBJ databases">
        <title>Genome sequence of Nannocystis excedens DSM 71.</title>
        <authorList>
            <person name="Blom J."/>
        </authorList>
    </citation>
    <scope>NUCLEOTIDE SEQUENCE [LARGE SCALE GENOMIC DNA]</scope>
    <source>
        <strain evidence="3">type strain: E19</strain>
    </source>
</reference>
<feature type="signal peptide" evidence="1">
    <location>
        <begin position="1"/>
        <end position="19"/>
    </location>
</feature>
<dbReference type="InterPro" id="IPR008914">
    <property type="entry name" value="PEBP"/>
</dbReference>
<evidence type="ECO:0000256" key="1">
    <source>
        <dbReference type="SAM" id="SignalP"/>
    </source>
</evidence>
<name>A0A2C9D0H4_9HYPH</name>
<keyword evidence="1" id="KW-0732">Signal</keyword>
<proteinExistence type="predicted"/>
<gene>
    <name evidence="2" type="ORF">HDIA_0182</name>
</gene>
<protein>
    <submittedName>
        <fullName evidence="2">Putative kinase inhibitor</fullName>
    </submittedName>
</protein>
<dbReference type="Gene3D" id="3.90.280.10">
    <property type="entry name" value="PEBP-like"/>
    <property type="match status" value="1"/>
</dbReference>
<dbReference type="Pfam" id="PF01161">
    <property type="entry name" value="PBP"/>
    <property type="match status" value="1"/>
</dbReference>
<dbReference type="Proteomes" id="UP000223606">
    <property type="component" value="Chromosome 1"/>
</dbReference>
<dbReference type="RefSeq" id="WP_099553521.1">
    <property type="nucleotide sequence ID" value="NZ_LT960614.1"/>
</dbReference>
<dbReference type="PANTHER" id="PTHR30289">
    <property type="entry name" value="UNCHARACTERIZED PROTEIN YBCL-RELATED"/>
    <property type="match status" value="1"/>
</dbReference>
<dbReference type="PANTHER" id="PTHR30289:SF1">
    <property type="entry name" value="PEBP (PHOSPHATIDYLETHANOLAMINE-BINDING PROTEIN) FAMILY PROTEIN"/>
    <property type="match status" value="1"/>
</dbReference>
<organism evidence="2 3">
    <name type="scientific">Hartmannibacter diazotrophicus</name>
    <dbReference type="NCBI Taxonomy" id="1482074"/>
    <lineage>
        <taxon>Bacteria</taxon>
        <taxon>Pseudomonadati</taxon>
        <taxon>Pseudomonadota</taxon>
        <taxon>Alphaproteobacteria</taxon>
        <taxon>Hyphomicrobiales</taxon>
        <taxon>Pleomorphomonadaceae</taxon>
        <taxon>Hartmannibacter</taxon>
    </lineage>
</organism>
<keyword evidence="3" id="KW-1185">Reference proteome</keyword>
<sequence length="183" mass="18837">MKSMHLAAALLLSVAPAQAGSLTLMSPTVKEGVTLPLAQVLDGFGCEGENRSPALSWSGAPDGTKSYAVTLYDPDAPTGSGFWHWVLVDLPPATDHLDEGAGAASGKDLPAGARQLRDDFGVNVYGGACPPPGDGMHRYVFTVRALDVPSLPVPDDASGALAGFVLNQHTLASAKITAAYARP</sequence>
<dbReference type="NCBIfam" id="TIGR00481">
    <property type="entry name" value="YbhB/YbcL family Raf kinase inhibitor-like protein"/>
    <property type="match status" value="1"/>
</dbReference>
<dbReference type="SUPFAM" id="SSF49777">
    <property type="entry name" value="PEBP-like"/>
    <property type="match status" value="1"/>
</dbReference>
<dbReference type="EMBL" id="LT960614">
    <property type="protein sequence ID" value="SON53723.1"/>
    <property type="molecule type" value="Genomic_DNA"/>
</dbReference>
<dbReference type="InterPro" id="IPR005247">
    <property type="entry name" value="YbhB_YbcL/LppC-like"/>
</dbReference>
<accession>A0A2C9D0H4</accession>
<dbReference type="OrthoDB" id="9797506at2"/>
<feature type="chain" id="PRO_5013333586" evidence="1">
    <location>
        <begin position="20"/>
        <end position="183"/>
    </location>
</feature>
<dbReference type="KEGG" id="hdi:HDIA_0182"/>